<dbReference type="SUPFAM" id="SSF55961">
    <property type="entry name" value="Bet v1-like"/>
    <property type="match status" value="1"/>
</dbReference>
<keyword evidence="4" id="KW-1185">Reference proteome</keyword>
<evidence type="ECO:0000256" key="1">
    <source>
        <dbReference type="ARBA" id="ARBA00006817"/>
    </source>
</evidence>
<dbReference type="Pfam" id="PF08327">
    <property type="entry name" value="AHSA1"/>
    <property type="match status" value="1"/>
</dbReference>
<name>A0A7X6KUL0_9CELL</name>
<accession>A0A7X6KUL0</accession>
<dbReference type="Gene3D" id="3.30.530.20">
    <property type="match status" value="1"/>
</dbReference>
<dbReference type="CDD" id="cd07814">
    <property type="entry name" value="SRPBCC_CalC_Aha1-like"/>
    <property type="match status" value="1"/>
</dbReference>
<dbReference type="Proteomes" id="UP000581206">
    <property type="component" value="Unassembled WGS sequence"/>
</dbReference>
<proteinExistence type="inferred from homology"/>
<dbReference type="AlphaFoldDB" id="A0A7X6KUL0"/>
<sequence length="162" mass="17753">MTVVSATPDTQSLSLTIVTEFAATPERVWRLWSDPRQLERWWGPPTWPATFTELDLRPGGRASYFMTGPEGEKAAGWWEFHAVQAPSSLVFDDGFADEDGTPSEQMPVTRAEVAIEPTGSGSRMTIVSRFADAAQMRQLVEMGMVEGMSEALGQIDALLAEG</sequence>
<protein>
    <submittedName>
        <fullName evidence="3">SRPBCC domain-containing protein</fullName>
    </submittedName>
</protein>
<dbReference type="RefSeq" id="WP_168629579.1">
    <property type="nucleotide sequence ID" value="NZ_BONL01000013.1"/>
</dbReference>
<feature type="domain" description="Activator of Hsp90 ATPase homologue 1/2-like C-terminal" evidence="2">
    <location>
        <begin position="23"/>
        <end position="159"/>
    </location>
</feature>
<dbReference type="EMBL" id="JAAXOX010000003">
    <property type="protein sequence ID" value="NKY22443.1"/>
    <property type="molecule type" value="Genomic_DNA"/>
</dbReference>
<comment type="caution">
    <text evidence="3">The sequence shown here is derived from an EMBL/GenBank/DDBJ whole genome shotgun (WGS) entry which is preliminary data.</text>
</comment>
<dbReference type="InterPro" id="IPR013538">
    <property type="entry name" value="ASHA1/2-like_C"/>
</dbReference>
<evidence type="ECO:0000259" key="2">
    <source>
        <dbReference type="Pfam" id="PF08327"/>
    </source>
</evidence>
<dbReference type="InterPro" id="IPR023393">
    <property type="entry name" value="START-like_dom_sf"/>
</dbReference>
<evidence type="ECO:0000313" key="3">
    <source>
        <dbReference type="EMBL" id="NKY22443.1"/>
    </source>
</evidence>
<organism evidence="3 4">
    <name type="scientific">Cellulomonas denverensis</name>
    <dbReference type="NCBI Taxonomy" id="264297"/>
    <lineage>
        <taxon>Bacteria</taxon>
        <taxon>Bacillati</taxon>
        <taxon>Actinomycetota</taxon>
        <taxon>Actinomycetes</taxon>
        <taxon>Micrococcales</taxon>
        <taxon>Cellulomonadaceae</taxon>
        <taxon>Cellulomonas</taxon>
    </lineage>
</organism>
<comment type="similarity">
    <text evidence="1">Belongs to the AHA1 family.</text>
</comment>
<reference evidence="3 4" key="1">
    <citation type="submission" date="2020-04" db="EMBL/GenBank/DDBJ databases">
        <title>MicrobeNet Type strains.</title>
        <authorList>
            <person name="Nicholson A.C."/>
        </authorList>
    </citation>
    <scope>NUCLEOTIDE SEQUENCE [LARGE SCALE GENOMIC DNA]</scope>
    <source>
        <strain evidence="3 4">ATCC BAA-788</strain>
    </source>
</reference>
<gene>
    <name evidence="3" type="ORF">HGA03_07155</name>
</gene>
<evidence type="ECO:0000313" key="4">
    <source>
        <dbReference type="Proteomes" id="UP000581206"/>
    </source>
</evidence>